<proteinExistence type="predicted"/>
<gene>
    <name evidence="1" type="ORF">SAMN05446037_10507</name>
</gene>
<dbReference type="RefSeq" id="WP_089285398.1">
    <property type="nucleotide sequence ID" value="NZ_FZOJ01000050.1"/>
</dbReference>
<dbReference type="AlphaFoldDB" id="A0A239KNE7"/>
<dbReference type="Proteomes" id="UP000198304">
    <property type="component" value="Unassembled WGS sequence"/>
</dbReference>
<keyword evidence="2" id="KW-1185">Reference proteome</keyword>
<organism evidence="1 2">
    <name type="scientific">Anaerovirgula multivorans</name>
    <dbReference type="NCBI Taxonomy" id="312168"/>
    <lineage>
        <taxon>Bacteria</taxon>
        <taxon>Bacillati</taxon>
        <taxon>Bacillota</taxon>
        <taxon>Clostridia</taxon>
        <taxon>Peptostreptococcales</taxon>
        <taxon>Natronincolaceae</taxon>
        <taxon>Anaerovirgula</taxon>
    </lineage>
</organism>
<dbReference type="OrthoDB" id="1684316at2"/>
<name>A0A239KNE7_9FIRM</name>
<dbReference type="InterPro" id="IPR012441">
    <property type="entry name" value="DUF1643"/>
</dbReference>
<sequence length="184" mass="21350">MLTVEKSIIKTEVTFSEDKKYRYLLRKEWDKAKKKAMIIMINPSSADELLIDHTTMYVVNNLSKIDFGSVDIVNIFSKINTKISTKESIQELVDEDNDTQILKSAAKVDNIIIAWGKVGENNKKVKERQEQVINLLTEYKDKFYTIQDSKGREGFHPLAPQIRHIWKLKKLQPEPEKTPTEPNN</sequence>
<protein>
    <submittedName>
        <fullName evidence="1">Intein N-terminal splicing region</fullName>
    </submittedName>
</protein>
<dbReference type="EMBL" id="FZOJ01000050">
    <property type="protein sequence ID" value="SNT19198.1"/>
    <property type="molecule type" value="Genomic_DNA"/>
</dbReference>
<evidence type="ECO:0000313" key="1">
    <source>
        <dbReference type="EMBL" id="SNT19198.1"/>
    </source>
</evidence>
<reference evidence="1 2" key="1">
    <citation type="submission" date="2017-06" db="EMBL/GenBank/DDBJ databases">
        <authorList>
            <person name="Kim H.J."/>
            <person name="Triplett B.A."/>
        </authorList>
    </citation>
    <scope>NUCLEOTIDE SEQUENCE [LARGE SCALE GENOMIC DNA]</scope>
    <source>
        <strain evidence="1 2">SCA</strain>
    </source>
</reference>
<dbReference type="Pfam" id="PF07799">
    <property type="entry name" value="DUF1643"/>
    <property type="match status" value="1"/>
</dbReference>
<accession>A0A239KNE7</accession>
<evidence type="ECO:0000313" key="2">
    <source>
        <dbReference type="Proteomes" id="UP000198304"/>
    </source>
</evidence>